<name>A0A656D570_KRYT1</name>
<evidence type="ECO:0000313" key="1">
    <source>
        <dbReference type="EMBL" id="CUS99580.1"/>
    </source>
</evidence>
<dbReference type="RefSeq" id="WP_072150089.1">
    <property type="nucleotide sequence ID" value="NZ_CZVU01000020.1"/>
</dbReference>
<evidence type="ECO:0008006" key="3">
    <source>
        <dbReference type="Google" id="ProtNLM"/>
    </source>
</evidence>
<evidence type="ECO:0000313" key="2">
    <source>
        <dbReference type="Proteomes" id="UP000243065"/>
    </source>
</evidence>
<proteinExistence type="predicted"/>
<sequence length="172" mass="19400">MQKFIFFFLIFCINIFPQQKNVKLSVQSLKNATYYIIFADTTVKLKNGNFTLEKRDEEGLLIKYLSVDLVEDKIATGDIDGDGDEDAVVILISSGGGSGTFYEVAVMLNDNGKPRYLIGEFLGDRIKLNFVKILSDRSILIDMIVHGPRDSQCCPTLPKTQRYKITGENFKL</sequence>
<gene>
    <name evidence="1" type="ORF">JGI24_00635</name>
</gene>
<dbReference type="EMBL" id="CZVU01000020">
    <property type="protein sequence ID" value="CUS99580.1"/>
    <property type="molecule type" value="Genomic_DNA"/>
</dbReference>
<accession>A0A656D570</accession>
<keyword evidence="2" id="KW-1185">Reference proteome</keyword>
<dbReference type="OrthoDB" id="9813262at2"/>
<dbReference type="Proteomes" id="UP000243065">
    <property type="component" value="Unassembled WGS sequence"/>
</dbReference>
<organism evidence="1 2">
    <name type="scientific">Kryptobacter tengchongensis</name>
    <dbReference type="NCBI Taxonomy" id="1643429"/>
    <lineage>
        <taxon>Bacteria</taxon>
        <taxon>Pseudomonadati</taxon>
        <taxon>Candidatus Kryptoniota</taxon>
        <taxon>Candidatus Kryptobacter</taxon>
    </lineage>
</organism>
<reference evidence="1 2" key="1">
    <citation type="submission" date="2015-11" db="EMBL/GenBank/DDBJ databases">
        <authorList>
            <person name="Varghese N."/>
        </authorList>
    </citation>
    <scope>NUCLEOTIDE SEQUENCE [LARGE SCALE GENOMIC DNA]</scope>
    <source>
        <strain evidence="1 2">JGI-24</strain>
    </source>
</reference>
<protein>
    <recommendedName>
        <fullName evidence="3">Repeat domain-containing protein</fullName>
    </recommendedName>
</protein>
<dbReference type="AlphaFoldDB" id="A0A656D570"/>